<dbReference type="EMBL" id="CP010537">
    <property type="protein sequence ID" value="AJG22889.1"/>
    <property type="molecule type" value="Genomic_DNA"/>
</dbReference>
<dbReference type="Proteomes" id="UP000031843">
    <property type="component" value="Chromosome secondary"/>
</dbReference>
<accession>A0A0C4YLJ0</accession>
<dbReference type="STRING" id="68895.RR42_s1301"/>
<proteinExistence type="predicted"/>
<name>A0A0C4YLJ0_9BURK</name>
<evidence type="ECO:0000313" key="2">
    <source>
        <dbReference type="Proteomes" id="UP000031843"/>
    </source>
</evidence>
<evidence type="ECO:0000313" key="1">
    <source>
        <dbReference type="EMBL" id="AJG22889.1"/>
    </source>
</evidence>
<protein>
    <submittedName>
        <fullName evidence="1">Uncharacterized protein</fullName>
    </submittedName>
</protein>
<gene>
    <name evidence="1" type="ORF">RR42_s1301</name>
</gene>
<sequence length="117" mass="12524">MFPGFRGGEGRAVCGHGDAKASVLALKAQSPDNEPWRAMLGARGKVRSWGECEAGSEAVCGRYSRRWIDTAGRRRWAGNMSRDMARGRLAGLCPQKLAGEIGAARSYASPPLLAGEF</sequence>
<organism evidence="1 2">
    <name type="scientific">Cupriavidus basilensis</name>
    <dbReference type="NCBI Taxonomy" id="68895"/>
    <lineage>
        <taxon>Bacteria</taxon>
        <taxon>Pseudomonadati</taxon>
        <taxon>Pseudomonadota</taxon>
        <taxon>Betaproteobacteria</taxon>
        <taxon>Burkholderiales</taxon>
        <taxon>Burkholderiaceae</taxon>
        <taxon>Cupriavidus</taxon>
    </lineage>
</organism>
<keyword evidence="2" id="KW-1185">Reference proteome</keyword>
<dbReference type="KEGG" id="cbw:RR42_s1301"/>
<reference evidence="1 2" key="1">
    <citation type="journal article" date="2015" name="Genome Announc.">
        <title>Complete Genome Sequence of Cupriavidus basilensis 4G11, Isolated from the Oak Ridge Field Research Center Site.</title>
        <authorList>
            <person name="Ray J."/>
            <person name="Waters R.J."/>
            <person name="Skerker J.M."/>
            <person name="Kuehl J.V."/>
            <person name="Price M.N."/>
            <person name="Huang J."/>
            <person name="Chakraborty R."/>
            <person name="Arkin A.P."/>
            <person name="Deutschbauer A."/>
        </authorList>
    </citation>
    <scope>NUCLEOTIDE SEQUENCE [LARGE SCALE GENOMIC DNA]</scope>
    <source>
        <strain evidence="1">4G11</strain>
    </source>
</reference>
<dbReference type="AlphaFoldDB" id="A0A0C4YLJ0"/>